<keyword evidence="2" id="KW-1185">Reference proteome</keyword>
<organism evidence="1 2">
    <name type="scientific">Dubosiella muris</name>
    <dbReference type="NCBI Taxonomy" id="3038133"/>
    <lineage>
        <taxon>Bacteria</taxon>
        <taxon>Bacillati</taxon>
        <taxon>Bacillota</taxon>
        <taxon>Erysipelotrichia</taxon>
        <taxon>Erysipelotrichales</taxon>
        <taxon>Erysipelotrichaceae</taxon>
        <taxon>Dubosiella</taxon>
    </lineage>
</organism>
<gene>
    <name evidence="1" type="ORF">E5336_04025</name>
</gene>
<reference evidence="1" key="1">
    <citation type="submission" date="2019-04" db="EMBL/GenBank/DDBJ databases">
        <title>Microbes associate with the intestines of laboratory mice.</title>
        <authorList>
            <person name="Navarre W."/>
            <person name="Wong E."/>
            <person name="Huang K."/>
            <person name="Tropini C."/>
            <person name="Ng K."/>
            <person name="Yu B."/>
        </authorList>
    </citation>
    <scope>NUCLEOTIDE SEQUENCE</scope>
    <source>
        <strain evidence="1">NM09_H32</strain>
    </source>
</reference>
<evidence type="ECO:0000313" key="2">
    <source>
        <dbReference type="Proteomes" id="UP000308836"/>
    </source>
</evidence>
<protein>
    <submittedName>
        <fullName evidence="1">HD domain-containing protein</fullName>
    </submittedName>
</protein>
<name>A0AC61R8S4_9FIRM</name>
<accession>A0AC61R8S4</accession>
<dbReference type="Proteomes" id="UP000308836">
    <property type="component" value="Unassembled WGS sequence"/>
</dbReference>
<comment type="caution">
    <text evidence="1">The sequence shown here is derived from an EMBL/GenBank/DDBJ whole genome shotgun (WGS) entry which is preliminary data.</text>
</comment>
<evidence type="ECO:0000313" key="1">
    <source>
        <dbReference type="EMBL" id="TGY66469.1"/>
    </source>
</evidence>
<dbReference type="EMBL" id="SRYG01000006">
    <property type="protein sequence ID" value="TGY66469.1"/>
    <property type="molecule type" value="Genomic_DNA"/>
</dbReference>
<proteinExistence type="predicted"/>
<sequence>MKLPDSIQKIMRRFHAAGYLCYVVGGGVRDTLLGRKAHDYDLCTDALPRQTMALFEKTILTGVRHGTVTVVVDHEHVEVTTFRTESGYVDHRHPTSVCFVKDVREDLARRDFTINAIAYAPETGIVDPFDGRGDLARRRIRAVGDPDRRFQEDALRMVRAHRFAASLGFAIEPSTLAAIERNAALIRFVAVERLLPEWMRILRDDPFQVRKMLSLWRPWLPELEAAAHCEQNTPYHSMDVLDHTLCAIGHLRSFDPMCAFALLLHDLGKPFVRTTDPDGRDHFKGHPKVSVEIAKRVCRDLKLPNAWKKTIPELVRYHDEIVKPSLKWLYRFRVEQGWDEEMMRRLFAVQYADIMAHSNVGRQRLAALGEMIRFYEEESKRRPLCLADLALSGQDVMALAPVQGKAVGQALKSMLDFAFYHPEQNTREGLTRFIKERIH</sequence>